<dbReference type="Proteomes" id="UP000479190">
    <property type="component" value="Unassembled WGS sequence"/>
</dbReference>
<evidence type="ECO:0000256" key="1">
    <source>
        <dbReference type="SAM" id="MobiDB-lite"/>
    </source>
</evidence>
<dbReference type="EMBL" id="CADCXV010000070">
    <property type="protein sequence ID" value="CAB0028088.1"/>
    <property type="molecule type" value="Genomic_DNA"/>
</dbReference>
<sequence>MGQAPTRNYATRMMNTAVQSSTRVSPAFLNYGRHPRPVKSLRREVEPRPSNTGKSTKPCGSTVFRDSMRFAKPRETSPGQGARETSSENRVCVTVRFSRRTQPSTYQRRHYRRSVPAPVYGSAADRRDPMRAAFCVAPATRWSTRAVPGPRVRVSV</sequence>
<protein>
    <submittedName>
        <fullName evidence="2">Uncharacterized protein</fullName>
    </submittedName>
</protein>
<name>A0A6H5I174_9HYME</name>
<accession>A0A6H5I174</accession>
<keyword evidence="3" id="KW-1185">Reference proteome</keyword>
<feature type="compositionally biased region" description="Polar residues" evidence="1">
    <location>
        <begin position="49"/>
        <end position="59"/>
    </location>
</feature>
<reference evidence="2 3" key="1">
    <citation type="submission" date="2020-02" db="EMBL/GenBank/DDBJ databases">
        <authorList>
            <person name="Ferguson B K."/>
        </authorList>
    </citation>
    <scope>NUCLEOTIDE SEQUENCE [LARGE SCALE GENOMIC DNA]</scope>
</reference>
<evidence type="ECO:0000313" key="2">
    <source>
        <dbReference type="EMBL" id="CAB0028088.1"/>
    </source>
</evidence>
<organism evidence="2 3">
    <name type="scientific">Trichogramma brassicae</name>
    <dbReference type="NCBI Taxonomy" id="86971"/>
    <lineage>
        <taxon>Eukaryota</taxon>
        <taxon>Metazoa</taxon>
        <taxon>Ecdysozoa</taxon>
        <taxon>Arthropoda</taxon>
        <taxon>Hexapoda</taxon>
        <taxon>Insecta</taxon>
        <taxon>Pterygota</taxon>
        <taxon>Neoptera</taxon>
        <taxon>Endopterygota</taxon>
        <taxon>Hymenoptera</taxon>
        <taxon>Apocrita</taxon>
        <taxon>Proctotrupomorpha</taxon>
        <taxon>Chalcidoidea</taxon>
        <taxon>Trichogrammatidae</taxon>
        <taxon>Trichogramma</taxon>
    </lineage>
</organism>
<feature type="region of interest" description="Disordered" evidence="1">
    <location>
        <begin position="28"/>
        <end position="90"/>
    </location>
</feature>
<proteinExistence type="predicted"/>
<feature type="compositionally biased region" description="Basic and acidic residues" evidence="1">
    <location>
        <begin position="66"/>
        <end position="75"/>
    </location>
</feature>
<evidence type="ECO:0000313" key="3">
    <source>
        <dbReference type="Proteomes" id="UP000479190"/>
    </source>
</evidence>
<dbReference type="AlphaFoldDB" id="A0A6H5I174"/>
<gene>
    <name evidence="2" type="ORF">TBRA_LOCUS318</name>
</gene>